<reference evidence="6" key="2">
    <citation type="submission" date="2022-09" db="EMBL/GenBank/DDBJ databases">
        <authorList>
            <person name="Sun Q."/>
            <person name="Ohkuma M."/>
        </authorList>
    </citation>
    <scope>NUCLEOTIDE SEQUENCE</scope>
    <source>
        <strain evidence="6">JCM 3093</strain>
    </source>
</reference>
<dbReference type="Proteomes" id="UP000627984">
    <property type="component" value="Unassembled WGS sequence"/>
</dbReference>
<feature type="domain" description="CBS" evidence="5">
    <location>
        <begin position="287"/>
        <end position="349"/>
    </location>
</feature>
<evidence type="ECO:0000313" key="6">
    <source>
        <dbReference type="EMBL" id="GGK66332.1"/>
    </source>
</evidence>
<feature type="domain" description="EAL" evidence="4">
    <location>
        <begin position="28"/>
        <end position="276"/>
    </location>
</feature>
<accession>A0AA37F4E4</accession>
<dbReference type="InterPro" id="IPR035919">
    <property type="entry name" value="EAL_sf"/>
</dbReference>
<feature type="region of interest" description="Disordered" evidence="2">
    <location>
        <begin position="414"/>
        <end position="441"/>
    </location>
</feature>
<dbReference type="SUPFAM" id="SSF54631">
    <property type="entry name" value="CBS-domain pair"/>
    <property type="match status" value="1"/>
</dbReference>
<keyword evidence="1" id="KW-0129">CBS domain</keyword>
<dbReference type="Gene3D" id="3.10.580.10">
    <property type="entry name" value="CBS-domain"/>
    <property type="match status" value="1"/>
</dbReference>
<keyword evidence="3" id="KW-0732">Signal</keyword>
<dbReference type="InterPro" id="IPR046342">
    <property type="entry name" value="CBS_dom_sf"/>
</dbReference>
<feature type="chain" id="PRO_5041419697" description="Diguanylate phosphodiesterase" evidence="3">
    <location>
        <begin position="21"/>
        <end position="441"/>
    </location>
</feature>
<dbReference type="RefSeq" id="WP_239319873.1">
    <property type="nucleotide sequence ID" value="NZ_BMQD01000007.1"/>
</dbReference>
<sequence>MPTNTHLLPPAAAAPAGAPAAPFTVPAAASFPGAVPGAAPGPMPGPMPGPVSGPAPGTVPGVAPIVDLDTGGVIALQAAAGDLGEGGSGHGDVVVLARTVLEVSRSEALLPLVLALPARAVVSGSAALAPLHEALRVSGRRPREIILVLRGGFAEGDRRALLAGLEGLRAIGYLIAVGDLGTAHVPPDLLADASPYLVVLSAGLMARVGRDPRRAALAESLAELARNAGAHVLAPGVAEEAQLAAVRRWGVRLAQGPLLVPGPSGRVRVPLPVAEPEPAWLLLGPRVQEFLLPAVTLPYEATAEEAVETFSGEPSITGVVLVDEYQRPKGSLDRSRFLLAIASRYGHALHGRKPAARLADPVRAVPKTTPAIAAMQVAGRDAERVYDDLVVTDEVGRCMGIVRVSDLIRQVAGMQGTPGAQETHGAQGPRTAPVTHGTRLP</sequence>
<evidence type="ECO:0000313" key="7">
    <source>
        <dbReference type="Proteomes" id="UP000627984"/>
    </source>
</evidence>
<evidence type="ECO:0000256" key="2">
    <source>
        <dbReference type="SAM" id="MobiDB-lite"/>
    </source>
</evidence>
<dbReference type="InterPro" id="IPR000644">
    <property type="entry name" value="CBS_dom"/>
</dbReference>
<evidence type="ECO:0000256" key="3">
    <source>
        <dbReference type="SAM" id="SignalP"/>
    </source>
</evidence>
<evidence type="ECO:0000259" key="4">
    <source>
        <dbReference type="PROSITE" id="PS50883"/>
    </source>
</evidence>
<dbReference type="Gene3D" id="3.20.20.450">
    <property type="entry name" value="EAL domain"/>
    <property type="match status" value="1"/>
</dbReference>
<dbReference type="SMART" id="SM00052">
    <property type="entry name" value="EAL"/>
    <property type="match status" value="1"/>
</dbReference>
<protein>
    <recommendedName>
        <fullName evidence="8">Diguanylate phosphodiesterase</fullName>
    </recommendedName>
</protein>
<dbReference type="PROSITE" id="PS51371">
    <property type="entry name" value="CBS"/>
    <property type="match status" value="1"/>
</dbReference>
<evidence type="ECO:0000256" key="1">
    <source>
        <dbReference type="PROSITE-ProRule" id="PRU00703"/>
    </source>
</evidence>
<dbReference type="SUPFAM" id="SSF141868">
    <property type="entry name" value="EAL domain-like"/>
    <property type="match status" value="1"/>
</dbReference>
<proteinExistence type="predicted"/>
<organism evidence="6 7">
    <name type="scientific">Planomonospora parontospora</name>
    <dbReference type="NCBI Taxonomy" id="58119"/>
    <lineage>
        <taxon>Bacteria</taxon>
        <taxon>Bacillati</taxon>
        <taxon>Actinomycetota</taxon>
        <taxon>Actinomycetes</taxon>
        <taxon>Streptosporangiales</taxon>
        <taxon>Streptosporangiaceae</taxon>
        <taxon>Planomonospora</taxon>
    </lineage>
</organism>
<evidence type="ECO:0008006" key="8">
    <source>
        <dbReference type="Google" id="ProtNLM"/>
    </source>
</evidence>
<evidence type="ECO:0000259" key="5">
    <source>
        <dbReference type="PROSITE" id="PS51371"/>
    </source>
</evidence>
<name>A0AA37F4E4_9ACTN</name>
<dbReference type="PROSITE" id="PS50883">
    <property type="entry name" value="EAL"/>
    <property type="match status" value="1"/>
</dbReference>
<dbReference type="AlphaFoldDB" id="A0AA37F4E4"/>
<gene>
    <name evidence="6" type="ORF">GCM10010126_27080</name>
</gene>
<comment type="caution">
    <text evidence="6">The sequence shown here is derived from an EMBL/GenBank/DDBJ whole genome shotgun (WGS) entry which is preliminary data.</text>
</comment>
<dbReference type="EMBL" id="BMQD01000007">
    <property type="protein sequence ID" value="GGK66332.1"/>
    <property type="molecule type" value="Genomic_DNA"/>
</dbReference>
<dbReference type="Pfam" id="PF00563">
    <property type="entry name" value="EAL"/>
    <property type="match status" value="1"/>
</dbReference>
<feature type="signal peptide" evidence="3">
    <location>
        <begin position="1"/>
        <end position="20"/>
    </location>
</feature>
<reference evidence="6" key="1">
    <citation type="journal article" date="2014" name="Int. J. Syst. Evol. Microbiol.">
        <title>Complete genome sequence of Corynebacterium casei LMG S-19264T (=DSM 44701T), isolated from a smear-ripened cheese.</title>
        <authorList>
            <consortium name="US DOE Joint Genome Institute (JGI-PGF)"/>
            <person name="Walter F."/>
            <person name="Albersmeier A."/>
            <person name="Kalinowski J."/>
            <person name="Ruckert C."/>
        </authorList>
    </citation>
    <scope>NUCLEOTIDE SEQUENCE</scope>
    <source>
        <strain evidence="6">JCM 3093</strain>
    </source>
</reference>
<dbReference type="InterPro" id="IPR001633">
    <property type="entry name" value="EAL_dom"/>
</dbReference>
<dbReference type="Pfam" id="PF00571">
    <property type="entry name" value="CBS"/>
    <property type="match status" value="1"/>
</dbReference>